<name>A0ABQ3PSJ1_9ACTN</name>
<accession>A0ABQ3PSJ1</accession>
<evidence type="ECO:0000256" key="1">
    <source>
        <dbReference type="SAM" id="MobiDB-lite"/>
    </source>
</evidence>
<dbReference type="Proteomes" id="UP001052739">
    <property type="component" value="Unassembled WGS sequence"/>
</dbReference>
<gene>
    <name evidence="2" type="ORF">Shyd_93750</name>
</gene>
<evidence type="ECO:0000313" key="2">
    <source>
        <dbReference type="EMBL" id="GHI28004.1"/>
    </source>
</evidence>
<sequence>MRKEQWVGNGQPEYQRVMEDLRQRMPPTAVLQSETRSLSTRPNWDRSTTSPAPLVRRAVTELTSPKAFCTDRQGRADSFRARPTPVRSTASTAELSATVQEA</sequence>
<feature type="region of interest" description="Disordered" evidence="1">
    <location>
        <begin position="25"/>
        <end position="50"/>
    </location>
</feature>
<feature type="region of interest" description="Disordered" evidence="1">
    <location>
        <begin position="71"/>
        <end position="102"/>
    </location>
</feature>
<reference evidence="2" key="1">
    <citation type="submission" date="2024-05" db="EMBL/GenBank/DDBJ databases">
        <title>Whole genome shotgun sequence of Streptomyces hydrogenans NBRC 13475.</title>
        <authorList>
            <person name="Komaki H."/>
            <person name="Tamura T."/>
        </authorList>
    </citation>
    <scope>NUCLEOTIDE SEQUENCE</scope>
    <source>
        <strain evidence="2">NBRC 13475</strain>
    </source>
</reference>
<feature type="compositionally biased region" description="Polar residues" evidence="1">
    <location>
        <begin position="86"/>
        <end position="102"/>
    </location>
</feature>
<proteinExistence type="predicted"/>
<dbReference type="EMBL" id="BNDW01000119">
    <property type="protein sequence ID" value="GHI28004.1"/>
    <property type="molecule type" value="Genomic_DNA"/>
</dbReference>
<keyword evidence="3" id="KW-1185">Reference proteome</keyword>
<organism evidence="2 3">
    <name type="scientific">Streptomyces hydrogenans</name>
    <dbReference type="NCBI Taxonomy" id="1873719"/>
    <lineage>
        <taxon>Bacteria</taxon>
        <taxon>Bacillati</taxon>
        <taxon>Actinomycetota</taxon>
        <taxon>Actinomycetes</taxon>
        <taxon>Kitasatosporales</taxon>
        <taxon>Streptomycetaceae</taxon>
        <taxon>Streptomyces</taxon>
    </lineage>
</organism>
<protein>
    <submittedName>
        <fullName evidence="2">Uncharacterized protein</fullName>
    </submittedName>
</protein>
<comment type="caution">
    <text evidence="2">The sequence shown here is derived from an EMBL/GenBank/DDBJ whole genome shotgun (WGS) entry which is preliminary data.</text>
</comment>
<feature type="compositionally biased region" description="Polar residues" evidence="1">
    <location>
        <begin position="30"/>
        <end position="50"/>
    </location>
</feature>
<evidence type="ECO:0000313" key="3">
    <source>
        <dbReference type="Proteomes" id="UP001052739"/>
    </source>
</evidence>